<name>A0A833R8B0_9POAL</name>
<organism evidence="1 2">
    <name type="scientific">Carex littledalei</name>
    <dbReference type="NCBI Taxonomy" id="544730"/>
    <lineage>
        <taxon>Eukaryota</taxon>
        <taxon>Viridiplantae</taxon>
        <taxon>Streptophyta</taxon>
        <taxon>Embryophyta</taxon>
        <taxon>Tracheophyta</taxon>
        <taxon>Spermatophyta</taxon>
        <taxon>Magnoliopsida</taxon>
        <taxon>Liliopsida</taxon>
        <taxon>Poales</taxon>
        <taxon>Cyperaceae</taxon>
        <taxon>Cyperoideae</taxon>
        <taxon>Cariceae</taxon>
        <taxon>Carex</taxon>
        <taxon>Carex subgen. Euthyceras</taxon>
    </lineage>
</organism>
<dbReference type="EMBL" id="SWLB01000012">
    <property type="protein sequence ID" value="KAF3331626.1"/>
    <property type="molecule type" value="Genomic_DNA"/>
</dbReference>
<comment type="caution">
    <text evidence="1">The sequence shown here is derived from an EMBL/GenBank/DDBJ whole genome shotgun (WGS) entry which is preliminary data.</text>
</comment>
<proteinExistence type="predicted"/>
<protein>
    <submittedName>
        <fullName evidence="1">Pentatricopeptide repeat-containing protein</fullName>
    </submittedName>
</protein>
<gene>
    <name evidence="1" type="ORF">FCM35_KLT03032</name>
</gene>
<dbReference type="OrthoDB" id="185373at2759"/>
<reference evidence="1" key="1">
    <citation type="submission" date="2020-01" db="EMBL/GenBank/DDBJ databases">
        <title>Genome sequence of Kobresia littledalei, the first chromosome-level genome in the family Cyperaceae.</title>
        <authorList>
            <person name="Qu G."/>
        </authorList>
    </citation>
    <scope>NUCLEOTIDE SEQUENCE</scope>
    <source>
        <strain evidence="1">C.B.Clarke</strain>
        <tissue evidence="1">Leaf</tissue>
    </source>
</reference>
<evidence type="ECO:0000313" key="1">
    <source>
        <dbReference type="EMBL" id="KAF3331626.1"/>
    </source>
</evidence>
<evidence type="ECO:0000313" key="2">
    <source>
        <dbReference type="Proteomes" id="UP000623129"/>
    </source>
</evidence>
<keyword evidence="2" id="KW-1185">Reference proteome</keyword>
<dbReference type="AlphaFoldDB" id="A0A833R8B0"/>
<accession>A0A833R8B0</accession>
<dbReference type="Proteomes" id="UP000623129">
    <property type="component" value="Unassembled WGS sequence"/>
</dbReference>
<sequence length="139" mass="15305">MAGFNDLRRLAYGASIVAREAAKRSKAVEAATSGDIAGTLRPAADIRARYLVTLGKVGNLTEARLDPHVGTGSIHNLERNYKDKSTYVSMIRDFTLLGWVDTLPRLVIEMQEMGHTPSRNLYCTVTVSLCKAERDCSVF</sequence>